<evidence type="ECO:0000313" key="1">
    <source>
        <dbReference type="EMBL" id="KAF4408758.1"/>
    </source>
</evidence>
<reference evidence="1 2" key="1">
    <citation type="submission" date="2019-10" db="EMBL/GenBank/DDBJ databases">
        <title>Streptomyces tenebrisbrunneis sp.nov., an endogenous actinomycete isolated from of Lycium ruthenicum.</title>
        <authorList>
            <person name="Ma L."/>
        </authorList>
    </citation>
    <scope>NUCLEOTIDE SEQUENCE [LARGE SCALE GENOMIC DNA]</scope>
    <source>
        <strain evidence="1 2">TRM 66187</strain>
    </source>
</reference>
<proteinExistence type="predicted"/>
<protein>
    <submittedName>
        <fullName evidence="1">Uncharacterized protein</fullName>
    </submittedName>
</protein>
<organism evidence="1 2">
    <name type="scientific">Streptomyces lycii</name>
    <dbReference type="NCBI Taxonomy" id="2654337"/>
    <lineage>
        <taxon>Bacteria</taxon>
        <taxon>Bacillati</taxon>
        <taxon>Actinomycetota</taxon>
        <taxon>Actinomycetes</taxon>
        <taxon>Kitasatosporales</taxon>
        <taxon>Streptomycetaceae</taxon>
        <taxon>Streptomyces</taxon>
    </lineage>
</organism>
<accession>A0ABQ7FND5</accession>
<sequence>MDQVAYFGAKSILVVEERAGVSFLVPGGLPNDALDALTRADLMALAAPDPEDGKVVIWWDGDSREWRRSVEAG</sequence>
<gene>
    <name evidence="1" type="ORF">GCU69_12620</name>
</gene>
<name>A0ABQ7FND5_9ACTN</name>
<keyword evidence="2" id="KW-1185">Reference proteome</keyword>
<dbReference type="RefSeq" id="WP_156206053.1">
    <property type="nucleotide sequence ID" value="NZ_WHPN01000264.1"/>
</dbReference>
<comment type="caution">
    <text evidence="1">The sequence shown here is derived from an EMBL/GenBank/DDBJ whole genome shotgun (WGS) entry which is preliminary data.</text>
</comment>
<dbReference type="EMBL" id="WHPN01000264">
    <property type="protein sequence ID" value="KAF4408758.1"/>
    <property type="molecule type" value="Genomic_DNA"/>
</dbReference>
<dbReference type="Proteomes" id="UP000621266">
    <property type="component" value="Unassembled WGS sequence"/>
</dbReference>
<evidence type="ECO:0000313" key="2">
    <source>
        <dbReference type="Proteomes" id="UP000621266"/>
    </source>
</evidence>